<protein>
    <recommendedName>
        <fullName evidence="6">SEP-domain-containing protein</fullName>
    </recommendedName>
</protein>
<dbReference type="GO" id="GO:0061025">
    <property type="term" value="P:membrane fusion"/>
    <property type="evidence" value="ECO:0007669"/>
    <property type="project" value="TreeGrafter"/>
</dbReference>
<dbReference type="SMART" id="SM00553">
    <property type="entry name" value="SEP"/>
    <property type="match status" value="1"/>
</dbReference>
<dbReference type="PANTHER" id="PTHR23333:SF20">
    <property type="entry name" value="NSFL1 COFACTOR P47"/>
    <property type="match status" value="1"/>
</dbReference>
<feature type="compositionally biased region" description="Basic and acidic residues" evidence="1">
    <location>
        <begin position="26"/>
        <end position="37"/>
    </location>
</feature>
<dbReference type="PROSITE" id="PS50033">
    <property type="entry name" value="UBX"/>
    <property type="match status" value="1"/>
</dbReference>
<proteinExistence type="predicted"/>
<dbReference type="EMBL" id="AP028214">
    <property type="protein sequence ID" value="BEI90565.1"/>
    <property type="molecule type" value="Genomic_DNA"/>
</dbReference>
<evidence type="ECO:0000313" key="4">
    <source>
        <dbReference type="EMBL" id="BEI90565.1"/>
    </source>
</evidence>
<dbReference type="GO" id="GO:0043161">
    <property type="term" value="P:proteasome-mediated ubiquitin-dependent protein catabolic process"/>
    <property type="evidence" value="ECO:0007669"/>
    <property type="project" value="TreeGrafter"/>
</dbReference>
<dbReference type="GO" id="GO:0005634">
    <property type="term" value="C:nucleus"/>
    <property type="evidence" value="ECO:0007669"/>
    <property type="project" value="TreeGrafter"/>
</dbReference>
<dbReference type="SUPFAM" id="SSF54236">
    <property type="entry name" value="Ubiquitin-like"/>
    <property type="match status" value="1"/>
</dbReference>
<dbReference type="KEGG" id="ccac:CcaHIS019_0306350"/>
<dbReference type="Gene3D" id="3.30.420.210">
    <property type="entry name" value="SEP domain"/>
    <property type="match status" value="1"/>
</dbReference>
<keyword evidence="5" id="KW-1185">Reference proteome</keyword>
<dbReference type="Proteomes" id="UP001233271">
    <property type="component" value="Chromosome 3"/>
</dbReference>
<evidence type="ECO:0000256" key="1">
    <source>
        <dbReference type="SAM" id="MobiDB-lite"/>
    </source>
</evidence>
<dbReference type="InterPro" id="IPR012989">
    <property type="entry name" value="SEP_domain"/>
</dbReference>
<dbReference type="InterPro" id="IPR001012">
    <property type="entry name" value="UBX_dom"/>
</dbReference>
<dbReference type="GeneID" id="85494435"/>
<dbReference type="GO" id="GO:0007030">
    <property type="term" value="P:Golgi organization"/>
    <property type="evidence" value="ECO:0007669"/>
    <property type="project" value="TreeGrafter"/>
</dbReference>
<feature type="domain" description="SEP" evidence="3">
    <location>
        <begin position="133"/>
        <end position="198"/>
    </location>
</feature>
<dbReference type="RefSeq" id="XP_060455830.1">
    <property type="nucleotide sequence ID" value="XM_060599103.1"/>
</dbReference>
<dbReference type="AlphaFoldDB" id="A0AA48I9Z0"/>
<reference evidence="4" key="1">
    <citation type="journal article" date="2023" name="BMC Genomics">
        <title>Chromosome-level genome assemblies of Cutaneotrichosporon spp. (Trichosporonales, Basidiomycota) reveal imbalanced evolution between nucleotide sequences and chromosome synteny.</title>
        <authorList>
            <person name="Kobayashi Y."/>
            <person name="Kayamori A."/>
            <person name="Aoki K."/>
            <person name="Shiwa Y."/>
            <person name="Matsutani M."/>
            <person name="Fujita N."/>
            <person name="Sugita T."/>
            <person name="Iwasaki W."/>
            <person name="Tanaka N."/>
            <person name="Takashima M."/>
        </authorList>
    </citation>
    <scope>NUCLEOTIDE SEQUENCE</scope>
    <source>
        <strain evidence="4">HIS019</strain>
    </source>
</reference>
<dbReference type="InterPro" id="IPR029071">
    <property type="entry name" value="Ubiquitin-like_domsf"/>
</dbReference>
<dbReference type="PANTHER" id="PTHR23333">
    <property type="entry name" value="UBX DOMAIN CONTAINING PROTEIN"/>
    <property type="match status" value="1"/>
</dbReference>
<dbReference type="CDD" id="cd01770">
    <property type="entry name" value="UBX_UBXN2"/>
    <property type="match status" value="1"/>
</dbReference>
<accession>A0AA48I9Z0</accession>
<dbReference type="GO" id="GO:0031468">
    <property type="term" value="P:nuclear membrane reassembly"/>
    <property type="evidence" value="ECO:0007669"/>
    <property type="project" value="TreeGrafter"/>
</dbReference>
<dbReference type="SUPFAM" id="SSF102848">
    <property type="entry name" value="NSFL1 (p97 ATPase) cofactor p47, SEP domain"/>
    <property type="match status" value="1"/>
</dbReference>
<evidence type="ECO:0000259" key="2">
    <source>
        <dbReference type="PROSITE" id="PS50033"/>
    </source>
</evidence>
<sequence>MSDDPKASGFTLDGRPVEDTLPENWGRPERREGRIGEWSDAPRPSPKKDAAESYIGGEKSGLAVQNPEQRGGGGGGGEDGELVNDILRQAASHGPAEEPEIPQYPWGNVGHTLGSDEVDSVQVGEAQEEEGETQTRTLTFWADGFSIEDGPLHAYDAPGNRELLRAIQAGRAPMGLFDVRFDQPLQIVVQQRTDEKYVSAPKVFRSFGGEGNRLGSITPEISGANTPVHRASPIPGAFPSTPAAAPKQDEGKIEVDASKPATNVQLRLSDGSRLVARVNLTHTVGDLRNYINAARPTNREYILQTTFPPRELPDTETVEQAKLQNAVVIQRLK</sequence>
<dbReference type="SMART" id="SM00166">
    <property type="entry name" value="UBX"/>
    <property type="match status" value="1"/>
</dbReference>
<dbReference type="PROSITE" id="PS51399">
    <property type="entry name" value="SEP"/>
    <property type="match status" value="1"/>
</dbReference>
<evidence type="ECO:0000313" key="5">
    <source>
        <dbReference type="Proteomes" id="UP001233271"/>
    </source>
</evidence>
<evidence type="ECO:0000259" key="3">
    <source>
        <dbReference type="PROSITE" id="PS51399"/>
    </source>
</evidence>
<name>A0AA48I9Z0_9TREE</name>
<dbReference type="InterPro" id="IPR036241">
    <property type="entry name" value="NSFL1C_SEP_dom_sf"/>
</dbReference>
<dbReference type="GO" id="GO:0005829">
    <property type="term" value="C:cytosol"/>
    <property type="evidence" value="ECO:0007669"/>
    <property type="project" value="TreeGrafter"/>
</dbReference>
<evidence type="ECO:0008006" key="6">
    <source>
        <dbReference type="Google" id="ProtNLM"/>
    </source>
</evidence>
<dbReference type="Pfam" id="PF08059">
    <property type="entry name" value="SEP"/>
    <property type="match status" value="1"/>
</dbReference>
<feature type="domain" description="UBX" evidence="2">
    <location>
        <begin position="257"/>
        <end position="331"/>
    </location>
</feature>
<feature type="region of interest" description="Disordered" evidence="1">
    <location>
        <begin position="1"/>
        <end position="115"/>
    </location>
</feature>
<dbReference type="FunFam" id="3.30.420.210:FF:000002">
    <property type="entry name" value="UBX domain-containing protein 1"/>
    <property type="match status" value="1"/>
</dbReference>
<dbReference type="GO" id="GO:0000045">
    <property type="term" value="P:autophagosome assembly"/>
    <property type="evidence" value="ECO:0007669"/>
    <property type="project" value="TreeGrafter"/>
</dbReference>
<dbReference type="GO" id="GO:0043130">
    <property type="term" value="F:ubiquitin binding"/>
    <property type="evidence" value="ECO:0007669"/>
    <property type="project" value="TreeGrafter"/>
</dbReference>
<dbReference type="Gene3D" id="3.10.20.90">
    <property type="entry name" value="Phosphatidylinositol 3-kinase Catalytic Subunit, Chain A, domain 1"/>
    <property type="match status" value="1"/>
</dbReference>
<gene>
    <name evidence="4" type="primary">SHP1</name>
    <name evidence="4" type="ORF">CcaverHIS019_0306350</name>
</gene>
<dbReference type="Pfam" id="PF00789">
    <property type="entry name" value="UBX"/>
    <property type="match status" value="1"/>
</dbReference>
<organism evidence="4 5">
    <name type="scientific">Cutaneotrichosporon cavernicola</name>
    <dbReference type="NCBI Taxonomy" id="279322"/>
    <lineage>
        <taxon>Eukaryota</taxon>
        <taxon>Fungi</taxon>
        <taxon>Dikarya</taxon>
        <taxon>Basidiomycota</taxon>
        <taxon>Agaricomycotina</taxon>
        <taxon>Tremellomycetes</taxon>
        <taxon>Trichosporonales</taxon>
        <taxon>Trichosporonaceae</taxon>
        <taxon>Cutaneotrichosporon</taxon>
    </lineage>
</organism>